<dbReference type="AlphaFoldDB" id="F0UVN5"/>
<name>F0UVN5_AJEC8</name>
<sequence length="286" mass="31077">MDYGRYIADWNRLDAGLGTVAGEEANSRGVWYWIGSQRRFTAEMGKRKASNVWMFCQKNADCATQDHSRITGSQPRHSELEREKGGELSLGGSLCDDSEEMPIAPACHCVPAGLVLVSAAHGGSIRPKWALACLGSPPESIPAMRNLPSAKVSGSAGWSWSWGRIIVTAASYYSVFKTGLCLEMSHPSFESCCPTFPTLTYELAAFPVKPPPINSHGTIAWENGQQLARQDTMILVALVVRPANPALEASENICNLQGHVESILPVSNSNDQQLERTSNLVQSYGH</sequence>
<feature type="compositionally biased region" description="Basic and acidic residues" evidence="1">
    <location>
        <begin position="76"/>
        <end position="85"/>
    </location>
</feature>
<proteinExistence type="predicted"/>
<reference evidence="3" key="1">
    <citation type="submission" date="2008-07" db="EMBL/GenBank/DDBJ databases">
        <title>Annotation of Ajellomyces capsulatus strain H88.</title>
        <authorList>
            <person name="Champion M."/>
            <person name="Cuomo C."/>
            <person name="Ma L.-J."/>
            <person name="Henn M.R."/>
            <person name="Sil A."/>
            <person name="Goldman B."/>
            <person name="Young S.K."/>
            <person name="Kodira C.D."/>
            <person name="Zeng Q."/>
            <person name="Koehrsen M."/>
            <person name="Alvarado L."/>
            <person name="Berlin A."/>
            <person name="Borenstein D."/>
            <person name="Chen Z."/>
            <person name="Engels R."/>
            <person name="Freedman E."/>
            <person name="Gellesch M."/>
            <person name="Goldberg J."/>
            <person name="Griggs A."/>
            <person name="Gujja S."/>
            <person name="Heiman D."/>
            <person name="Hepburn T."/>
            <person name="Howarth C."/>
            <person name="Jen D."/>
            <person name="Larson L."/>
            <person name="Lewis B."/>
            <person name="Mehta T."/>
            <person name="Park D."/>
            <person name="Pearson M."/>
            <person name="Roberts A."/>
            <person name="Saif S."/>
            <person name="Shea T."/>
            <person name="Shenoy N."/>
            <person name="Sisk P."/>
            <person name="Stolte C."/>
            <person name="Sykes S."/>
            <person name="Walk T."/>
            <person name="White J."/>
            <person name="Yandava C."/>
            <person name="Klein B."/>
            <person name="McEwen J.G."/>
            <person name="Puccia R."/>
            <person name="Goldman G.H."/>
            <person name="Felipe M.S."/>
            <person name="Nino-Vega G."/>
            <person name="San-Blas G."/>
            <person name="Taylor J."/>
            <person name="Mendoza L."/>
            <person name="Galagan J."/>
            <person name="Nusbaum C."/>
            <person name="Birren B."/>
        </authorList>
    </citation>
    <scope>NUCLEOTIDE SEQUENCE [LARGE SCALE GENOMIC DNA]</scope>
    <source>
        <strain evidence="3">H88</strain>
    </source>
</reference>
<protein>
    <submittedName>
        <fullName evidence="2">Predicted protein</fullName>
    </submittedName>
</protein>
<dbReference type="OrthoDB" id="10342826at2759"/>
<feature type="region of interest" description="Disordered" evidence="1">
    <location>
        <begin position="267"/>
        <end position="286"/>
    </location>
</feature>
<accession>F0UVN5</accession>
<evidence type="ECO:0000313" key="2">
    <source>
        <dbReference type="EMBL" id="EGC49962.1"/>
    </source>
</evidence>
<feature type="region of interest" description="Disordered" evidence="1">
    <location>
        <begin position="66"/>
        <end position="85"/>
    </location>
</feature>
<dbReference type="Proteomes" id="UP000008142">
    <property type="component" value="Unassembled WGS sequence"/>
</dbReference>
<organism evidence="3">
    <name type="scientific">Ajellomyces capsulatus (strain H88)</name>
    <name type="common">Darling's disease fungus</name>
    <name type="synonym">Histoplasma capsulatum</name>
    <dbReference type="NCBI Taxonomy" id="544711"/>
    <lineage>
        <taxon>Eukaryota</taxon>
        <taxon>Fungi</taxon>
        <taxon>Dikarya</taxon>
        <taxon>Ascomycota</taxon>
        <taxon>Pezizomycotina</taxon>
        <taxon>Eurotiomycetes</taxon>
        <taxon>Eurotiomycetidae</taxon>
        <taxon>Onygenales</taxon>
        <taxon>Ajellomycetaceae</taxon>
        <taxon>Histoplasma</taxon>
    </lineage>
</organism>
<dbReference type="HOGENOM" id="CLU_084803_0_0_1"/>
<evidence type="ECO:0000256" key="1">
    <source>
        <dbReference type="SAM" id="MobiDB-lite"/>
    </source>
</evidence>
<dbReference type="OMA" id="IAPACHC"/>
<evidence type="ECO:0000313" key="3">
    <source>
        <dbReference type="Proteomes" id="UP000008142"/>
    </source>
</evidence>
<dbReference type="EMBL" id="DS990644">
    <property type="protein sequence ID" value="EGC49962.1"/>
    <property type="molecule type" value="Genomic_DNA"/>
</dbReference>
<gene>
    <name evidence="2" type="ORF">HCEG_09177</name>
</gene>